<dbReference type="Proteomes" id="UP001396334">
    <property type="component" value="Unassembled WGS sequence"/>
</dbReference>
<keyword evidence="4" id="KW-0812">Transmembrane</keyword>
<protein>
    <recommendedName>
        <fullName evidence="4">Methyltransferase</fullName>
        <ecNumber evidence="4">2.1.1.-</ecNumber>
    </recommendedName>
</protein>
<dbReference type="InterPro" id="IPR004159">
    <property type="entry name" value="Put_SAM_MeTrfase"/>
</dbReference>
<organism evidence="6 7">
    <name type="scientific">Hibiscus sabdariffa</name>
    <name type="common">roselle</name>
    <dbReference type="NCBI Taxonomy" id="183260"/>
    <lineage>
        <taxon>Eukaryota</taxon>
        <taxon>Viridiplantae</taxon>
        <taxon>Streptophyta</taxon>
        <taxon>Embryophyta</taxon>
        <taxon>Tracheophyta</taxon>
        <taxon>Spermatophyta</taxon>
        <taxon>Magnoliopsida</taxon>
        <taxon>eudicotyledons</taxon>
        <taxon>Gunneridae</taxon>
        <taxon>Pentapetalae</taxon>
        <taxon>rosids</taxon>
        <taxon>malvids</taxon>
        <taxon>Malvales</taxon>
        <taxon>Malvaceae</taxon>
        <taxon>Malvoideae</taxon>
        <taxon>Hibiscus</taxon>
    </lineage>
</organism>
<dbReference type="PANTHER" id="PTHR10108:SF1141">
    <property type="entry name" value="METHYLTRANSFERASE PMT24-RELATED"/>
    <property type="match status" value="1"/>
</dbReference>
<dbReference type="EC" id="2.1.1.-" evidence="4"/>
<keyword evidence="7" id="KW-1185">Reference proteome</keyword>
<accession>A0ABR2S5H1</accession>
<keyword evidence="3 4" id="KW-0325">Glycoprotein</keyword>
<dbReference type="EMBL" id="JBBPBN010000016">
    <property type="protein sequence ID" value="KAK9020444.1"/>
    <property type="molecule type" value="Genomic_DNA"/>
</dbReference>
<reference evidence="6 7" key="1">
    <citation type="journal article" date="2024" name="G3 (Bethesda)">
        <title>Genome assembly of Hibiscus sabdariffa L. provides insights into metabolisms of medicinal natural products.</title>
        <authorList>
            <person name="Kim T."/>
        </authorList>
    </citation>
    <scope>NUCLEOTIDE SEQUENCE [LARGE SCALE GENOMIC DNA]</scope>
    <source>
        <strain evidence="6">TK-2024</strain>
        <tissue evidence="6">Old leaves</tissue>
    </source>
</reference>
<sequence>MALSNPTSQMECTTEGAYTWLEGHAIFASGSSLTPSNKMTVFVPGQIWYYNVPHTKLAEVKGHQNWVKVTGEYLTFPGGGTQFVSGMLFITLILFKIDCIAEFSQGTFKINDKMVVLNRGNDVVMYDAEHNEWTTKELSTEDPFAQFSEIDFSIDCLHEDGLFFMPRAQVGTFHVEECNAEEEDSKHLKLGKSWFRVTDKKFKDIVLLSSSHEVAFPYECCSTT</sequence>
<evidence type="ECO:0000313" key="6">
    <source>
        <dbReference type="EMBL" id="KAK9020444.1"/>
    </source>
</evidence>
<dbReference type="InterPro" id="IPR036291">
    <property type="entry name" value="NAD(P)-bd_dom_sf"/>
</dbReference>
<dbReference type="PANTHER" id="PTHR10108">
    <property type="entry name" value="SAM-DEPENDENT METHYLTRANSFERASE"/>
    <property type="match status" value="1"/>
</dbReference>
<proteinExistence type="inferred from homology"/>
<dbReference type="Pfam" id="PF03141">
    <property type="entry name" value="Methyltransf_29"/>
    <property type="match status" value="1"/>
</dbReference>
<evidence type="ECO:0000256" key="1">
    <source>
        <dbReference type="ARBA" id="ARBA00022603"/>
    </source>
</evidence>
<comment type="caution">
    <text evidence="6">The sequence shown here is derived from an EMBL/GenBank/DDBJ whole genome shotgun (WGS) entry which is preliminary data.</text>
</comment>
<keyword evidence="1 4" id="KW-0489">Methyltransferase</keyword>
<evidence type="ECO:0000256" key="2">
    <source>
        <dbReference type="ARBA" id="ARBA00022679"/>
    </source>
</evidence>
<dbReference type="Pfam" id="PF03949">
    <property type="entry name" value="Malic_M"/>
    <property type="match status" value="1"/>
</dbReference>
<dbReference type="InterPro" id="IPR012302">
    <property type="entry name" value="Malic_NAD-bd"/>
</dbReference>
<evidence type="ECO:0000259" key="5">
    <source>
        <dbReference type="Pfam" id="PF03949"/>
    </source>
</evidence>
<gene>
    <name evidence="6" type="ORF">V6N11_010468</name>
</gene>
<keyword evidence="4" id="KW-0735">Signal-anchor</keyword>
<evidence type="ECO:0000256" key="3">
    <source>
        <dbReference type="ARBA" id="ARBA00023180"/>
    </source>
</evidence>
<feature type="domain" description="Malic enzyme NAD-binding" evidence="5">
    <location>
        <begin position="1"/>
        <end position="37"/>
    </location>
</feature>
<dbReference type="Gene3D" id="3.40.50.720">
    <property type="entry name" value="NAD(P)-binding Rossmann-like Domain"/>
    <property type="match status" value="1"/>
</dbReference>
<name>A0ABR2S5H1_9ROSI</name>
<keyword evidence="2 4" id="KW-0808">Transferase</keyword>
<evidence type="ECO:0000313" key="7">
    <source>
        <dbReference type="Proteomes" id="UP001396334"/>
    </source>
</evidence>
<evidence type="ECO:0000256" key="4">
    <source>
        <dbReference type="RuleBase" id="RU366043"/>
    </source>
</evidence>
<comment type="subcellular location">
    <subcellularLocation>
        <location evidence="4">Membrane</location>
        <topology evidence="4">Single-pass type II membrane protein</topology>
    </subcellularLocation>
</comment>
<dbReference type="SUPFAM" id="SSF51735">
    <property type="entry name" value="NAD(P)-binding Rossmann-fold domains"/>
    <property type="match status" value="1"/>
</dbReference>
<comment type="similarity">
    <text evidence="4">Belongs to the methyltransferase superfamily.</text>
</comment>